<protein>
    <submittedName>
        <fullName evidence="1">Ethanolamine utilization protein EutQ</fullName>
    </submittedName>
</protein>
<dbReference type="InterPro" id="IPR010424">
    <property type="entry name" value="EutQ"/>
</dbReference>
<proteinExistence type="predicted"/>
<gene>
    <name evidence="1" type="ORF">JQV55_05450</name>
</gene>
<accession>A0AAE2VWE6</accession>
<dbReference type="PANTHER" id="PTHR36169:SF1">
    <property type="entry name" value="ACETATE KINASE EUTQ"/>
    <property type="match status" value="1"/>
</dbReference>
<reference evidence="1 2" key="1">
    <citation type="submission" date="2021-01" db="EMBL/GenBank/DDBJ databases">
        <title>Diatom-associated Roseobacters Show Island Model of Population Structure.</title>
        <authorList>
            <person name="Qu L."/>
            <person name="Feng X."/>
            <person name="Chen Y."/>
            <person name="Li L."/>
            <person name="Wang X."/>
            <person name="Hu Z."/>
            <person name="Wang H."/>
            <person name="Luo H."/>
        </authorList>
    </citation>
    <scope>NUCLEOTIDE SEQUENCE [LARGE SCALE GENOMIC DNA]</scope>
    <source>
        <strain evidence="1 2">TR60-84</strain>
    </source>
</reference>
<dbReference type="Proteomes" id="UP000732193">
    <property type="component" value="Unassembled WGS sequence"/>
</dbReference>
<organism evidence="1 2">
    <name type="scientific">Sulfitobacter geojensis</name>
    <dbReference type="NCBI Taxonomy" id="1342299"/>
    <lineage>
        <taxon>Bacteria</taxon>
        <taxon>Pseudomonadati</taxon>
        <taxon>Pseudomonadota</taxon>
        <taxon>Alphaproteobacteria</taxon>
        <taxon>Rhodobacterales</taxon>
        <taxon>Roseobacteraceae</taxon>
        <taxon>Sulfitobacter</taxon>
    </lineage>
</organism>
<dbReference type="RefSeq" id="WP_203241491.1">
    <property type="nucleotide sequence ID" value="NZ_JAFBRH010000001.1"/>
</dbReference>
<dbReference type="PANTHER" id="PTHR36169">
    <property type="entry name" value="ETHANOLAMINE UTILIZATION PROTEIN EUTQ"/>
    <property type="match status" value="1"/>
</dbReference>
<dbReference type="Pfam" id="PF06249">
    <property type="entry name" value="EutQ"/>
    <property type="match status" value="1"/>
</dbReference>
<dbReference type="EMBL" id="JAFBRM010000001">
    <property type="protein sequence ID" value="MBM1713001.1"/>
    <property type="molecule type" value="Genomic_DNA"/>
</dbReference>
<dbReference type="InterPro" id="IPR011051">
    <property type="entry name" value="RmlC_Cupin_sf"/>
</dbReference>
<evidence type="ECO:0000313" key="1">
    <source>
        <dbReference type="EMBL" id="MBM1713001.1"/>
    </source>
</evidence>
<dbReference type="Gene3D" id="2.60.120.10">
    <property type="entry name" value="Jelly Rolls"/>
    <property type="match status" value="1"/>
</dbReference>
<comment type="caution">
    <text evidence="1">The sequence shown here is derived from an EMBL/GenBank/DDBJ whole genome shotgun (WGS) entry which is preliminary data.</text>
</comment>
<evidence type="ECO:0000313" key="2">
    <source>
        <dbReference type="Proteomes" id="UP000732193"/>
    </source>
</evidence>
<dbReference type="InterPro" id="IPR014710">
    <property type="entry name" value="RmlC-like_jellyroll"/>
</dbReference>
<keyword evidence="2" id="KW-1185">Reference proteome</keyword>
<dbReference type="AlphaFoldDB" id="A0AAE2VWE6"/>
<dbReference type="SUPFAM" id="SSF51182">
    <property type="entry name" value="RmlC-like cupins"/>
    <property type="match status" value="1"/>
</dbReference>
<name>A0AAE2VWE6_9RHOB</name>
<sequence length="120" mass="13144">MKTSQPRVMEWANSTFQPRFEHGDQAQAAPLCGTDDGSKLGAGFGRLTKASFEWTVKYDEIILVLEGEVTAITQTATLRAGRLDTIWLPAGTHVTYQAEDALIFYAIQPADWAQPDGVQG</sequence>